<dbReference type="GO" id="GO:0004853">
    <property type="term" value="F:uroporphyrinogen decarboxylase activity"/>
    <property type="evidence" value="ECO:0007669"/>
    <property type="project" value="InterPro"/>
</dbReference>
<dbReference type="PANTHER" id="PTHR47099:SF1">
    <property type="entry name" value="METHYLCOBAMIDE:COM METHYLTRANSFERASE MTBA"/>
    <property type="match status" value="1"/>
</dbReference>
<dbReference type="Pfam" id="PF01208">
    <property type="entry name" value="URO-D"/>
    <property type="match status" value="1"/>
</dbReference>
<gene>
    <name evidence="2" type="ORF">DPQ25_06960</name>
</gene>
<reference evidence="2 3" key="1">
    <citation type="submission" date="2018-06" db="EMBL/GenBank/DDBJ databases">
        <title>Noncontiguous genome sequence of Ruminococcaceae bacterium ASD2818.</title>
        <authorList>
            <person name="Chaplin A.V."/>
            <person name="Sokolova S.R."/>
            <person name="Kochetkova T.O."/>
            <person name="Goltsov A.Y."/>
            <person name="Trofimov D.Y."/>
            <person name="Efimov B.A."/>
        </authorList>
    </citation>
    <scope>NUCLEOTIDE SEQUENCE [LARGE SCALE GENOMIC DNA]</scope>
    <source>
        <strain evidence="2 3">ASD2818</strain>
    </source>
</reference>
<dbReference type="AlphaFoldDB" id="A0A328UEP4"/>
<dbReference type="PANTHER" id="PTHR47099">
    <property type="entry name" value="METHYLCOBAMIDE:COM METHYLTRANSFERASE MTBA"/>
    <property type="match status" value="1"/>
</dbReference>
<dbReference type="InterPro" id="IPR038071">
    <property type="entry name" value="UROD/MetE-like_sf"/>
</dbReference>
<organism evidence="2 3">
    <name type="scientific">Hydrogeniiclostridium mannosilyticum</name>
    <dbReference type="NCBI Taxonomy" id="2764322"/>
    <lineage>
        <taxon>Bacteria</taxon>
        <taxon>Bacillati</taxon>
        <taxon>Bacillota</taxon>
        <taxon>Clostridia</taxon>
        <taxon>Eubacteriales</taxon>
        <taxon>Acutalibacteraceae</taxon>
        <taxon>Hydrogeniiclostridium</taxon>
    </lineage>
</organism>
<name>A0A328UEP4_9FIRM</name>
<dbReference type="InterPro" id="IPR000257">
    <property type="entry name" value="Uroporphyrinogen_deCOase"/>
</dbReference>
<accession>A0A328UEP4</accession>
<dbReference type="Gene3D" id="3.20.20.210">
    <property type="match status" value="1"/>
</dbReference>
<evidence type="ECO:0000313" key="2">
    <source>
        <dbReference type="EMBL" id="RAQ29222.1"/>
    </source>
</evidence>
<dbReference type="InterPro" id="IPR052024">
    <property type="entry name" value="Methanogen_methyltrans"/>
</dbReference>
<dbReference type="Proteomes" id="UP000249377">
    <property type="component" value="Unassembled WGS sequence"/>
</dbReference>
<comment type="caution">
    <text evidence="2">The sequence shown here is derived from an EMBL/GenBank/DDBJ whole genome shotgun (WGS) entry which is preliminary data.</text>
</comment>
<evidence type="ECO:0000259" key="1">
    <source>
        <dbReference type="Pfam" id="PF01208"/>
    </source>
</evidence>
<dbReference type="GO" id="GO:0006779">
    <property type="term" value="P:porphyrin-containing compound biosynthetic process"/>
    <property type="evidence" value="ECO:0007669"/>
    <property type="project" value="InterPro"/>
</dbReference>
<dbReference type="SUPFAM" id="SSF51726">
    <property type="entry name" value="UROD/MetE-like"/>
    <property type="match status" value="1"/>
</dbReference>
<sequence>MEYFACEQIRRIIDGKGIESRIPLTYDLWIDPAVFGQHEKTADALLKEYTGDVESLYLGMPGIFDTPNDDPHYRYLSKDKALAEGTAGLDAVIAIDDWTELPDILADFPSAEYPGLIPQAGPKSRYRLIHWWYWLFERLWSLRGMENALMDFYLYPGQIHQLFDKLTDFYCRVLERGKSELAADGLFISDDIGTQKGPFFSLDIFREFFKPYYKRLIDKAHALDMHVWMHTCGNIELFLPDLIEIGLDVIHPIQKYTMDEAEIAKKFGGQITFWVGFDVQQIIPYGTPQEVAQEVRHLVDTFARKDGRFMLTLGNGATPDFPIESLQALLKTSYEYGRKKAAEIR</sequence>
<dbReference type="RefSeq" id="WP_112332453.1">
    <property type="nucleotide sequence ID" value="NZ_QLYR01000003.1"/>
</dbReference>
<protein>
    <recommendedName>
        <fullName evidence="1">Uroporphyrinogen decarboxylase (URO-D) domain-containing protein</fullName>
    </recommendedName>
</protein>
<keyword evidence="3" id="KW-1185">Reference proteome</keyword>
<proteinExistence type="predicted"/>
<feature type="domain" description="Uroporphyrinogen decarboxylase (URO-D)" evidence="1">
    <location>
        <begin position="143"/>
        <end position="335"/>
    </location>
</feature>
<evidence type="ECO:0000313" key="3">
    <source>
        <dbReference type="Proteomes" id="UP000249377"/>
    </source>
</evidence>
<dbReference type="EMBL" id="QLYR01000003">
    <property type="protein sequence ID" value="RAQ29222.1"/>
    <property type="molecule type" value="Genomic_DNA"/>
</dbReference>